<feature type="domain" description="RNA polymerase sigma-70 region 2" evidence="1">
    <location>
        <begin position="34"/>
        <end position="106"/>
    </location>
</feature>
<dbReference type="Proteomes" id="UP000043763">
    <property type="component" value="Unassembled WGS sequence"/>
</dbReference>
<dbReference type="Gene3D" id="1.10.1740.10">
    <property type="match status" value="1"/>
</dbReference>
<organism evidence="2 3">
    <name type="scientific">Brachyspira suanatina</name>
    <dbReference type="NCBI Taxonomy" id="381802"/>
    <lineage>
        <taxon>Bacteria</taxon>
        <taxon>Pseudomonadati</taxon>
        <taxon>Spirochaetota</taxon>
        <taxon>Spirochaetia</taxon>
        <taxon>Brachyspirales</taxon>
        <taxon>Brachyspiraceae</taxon>
        <taxon>Brachyspira</taxon>
    </lineage>
</organism>
<evidence type="ECO:0000259" key="1">
    <source>
        <dbReference type="Pfam" id="PF04542"/>
    </source>
</evidence>
<reference evidence="3" key="1">
    <citation type="submission" date="2015-04" db="EMBL/GenBank/DDBJ databases">
        <authorList>
            <person name="Mushtaq Mamoona"/>
        </authorList>
    </citation>
    <scope>NUCLEOTIDE SEQUENCE [LARGE SCALE GENOMIC DNA]</scope>
    <source>
        <strain evidence="3">AN4859/03</strain>
    </source>
</reference>
<dbReference type="RefSeq" id="WP_048595144.1">
    <property type="nucleotide sequence ID" value="NZ_CVLB01000001.1"/>
</dbReference>
<dbReference type="Pfam" id="PF04542">
    <property type="entry name" value="Sigma70_r2"/>
    <property type="match status" value="1"/>
</dbReference>
<name>A0A0G4K6L2_9SPIR</name>
<proteinExistence type="predicted"/>
<dbReference type="InterPro" id="IPR013325">
    <property type="entry name" value="RNA_pol_sigma_r2"/>
</dbReference>
<protein>
    <submittedName>
        <fullName evidence="2">RNA polymerase sigma factor WhiG</fullName>
    </submittedName>
</protein>
<dbReference type="InterPro" id="IPR007627">
    <property type="entry name" value="RNA_pol_sigma70_r2"/>
</dbReference>
<sequence length="107" mass="12807">MKDKDKIPNITSENEQEYWLEFKKTLSPCIRTALIIKYSPLVKYVASKIYVNMEFYKHIEFQDLVGFVSFAFMDAIDKYNPNIDINFKTYAIARIKDIIRQELRRLD</sequence>
<keyword evidence="3" id="KW-1185">Reference proteome</keyword>
<accession>A0A0G4K6L2</accession>
<gene>
    <name evidence="2" type="ORF">BRSU_1303</name>
</gene>
<dbReference type="SUPFAM" id="SSF88946">
    <property type="entry name" value="Sigma2 domain of RNA polymerase sigma factors"/>
    <property type="match status" value="1"/>
</dbReference>
<dbReference type="EMBL" id="CVLB01000001">
    <property type="protein sequence ID" value="CRF33218.1"/>
    <property type="molecule type" value="Genomic_DNA"/>
</dbReference>
<dbReference type="AlphaFoldDB" id="A0A0G4K6L2"/>
<dbReference type="GO" id="GO:0006352">
    <property type="term" value="P:DNA-templated transcription initiation"/>
    <property type="evidence" value="ECO:0007669"/>
    <property type="project" value="InterPro"/>
</dbReference>
<dbReference type="GO" id="GO:0003700">
    <property type="term" value="F:DNA-binding transcription factor activity"/>
    <property type="evidence" value="ECO:0007669"/>
    <property type="project" value="InterPro"/>
</dbReference>
<evidence type="ECO:0000313" key="3">
    <source>
        <dbReference type="Proteomes" id="UP000043763"/>
    </source>
</evidence>
<evidence type="ECO:0000313" key="2">
    <source>
        <dbReference type="EMBL" id="CRF33218.1"/>
    </source>
</evidence>